<accession>A0A979G4E6</accession>
<dbReference type="InterPro" id="IPR038109">
    <property type="entry name" value="DNA_bind_recomb_sf"/>
</dbReference>
<reference evidence="5" key="1">
    <citation type="submission" date="2009-08" db="EMBL/GenBank/DDBJ databases">
        <title>The complete genome of Chitinophaga pinensis DSM 2588.</title>
        <authorList>
            <consortium name="US DOE Joint Genome Institute (JGI-PGF)"/>
            <person name="Lucas S."/>
            <person name="Copeland A."/>
            <person name="Lapidus A."/>
            <person name="Glavina del Rio T."/>
            <person name="Dalin E."/>
            <person name="Tice H."/>
            <person name="Bruce D."/>
            <person name="Goodwin L."/>
            <person name="Pitluck S."/>
            <person name="Kyrpides N."/>
            <person name="Mavromatis K."/>
            <person name="Ivanova N."/>
            <person name="Mikhailova N."/>
            <person name="Sims D."/>
            <person name="Meinche L."/>
            <person name="Brettin T."/>
            <person name="Detter J.C."/>
            <person name="Han C."/>
            <person name="Larimer F."/>
            <person name="Land M."/>
            <person name="Hauser L."/>
            <person name="Markowitz V."/>
            <person name="Cheng J.-F."/>
            <person name="Hugenholtz P."/>
            <person name="Woyke T."/>
            <person name="Wu D."/>
            <person name="Spring S."/>
            <person name="Klenk H.-P."/>
            <person name="Eisen J.A."/>
        </authorList>
    </citation>
    <scope>NUCLEOTIDE SEQUENCE [LARGE SCALE GENOMIC DNA]</scope>
    <source>
        <strain evidence="5">ATCC 43595 / DSM 2588 / LMG 13176 / NBRC 15968 / NCIMB 11800 / UQM 2034</strain>
    </source>
</reference>
<dbReference type="InterPro" id="IPR036162">
    <property type="entry name" value="Resolvase-like_N_sf"/>
</dbReference>
<dbReference type="PANTHER" id="PTHR30461:SF23">
    <property type="entry name" value="DNA RECOMBINASE-RELATED"/>
    <property type="match status" value="1"/>
</dbReference>
<dbReference type="Gene3D" id="3.40.50.1390">
    <property type="entry name" value="Resolvase, N-terminal catalytic domain"/>
    <property type="match status" value="1"/>
</dbReference>
<evidence type="ECO:0000259" key="3">
    <source>
        <dbReference type="PROSITE" id="PS51737"/>
    </source>
</evidence>
<dbReference type="KEGG" id="cpi:Cpin_3000"/>
<dbReference type="InterPro" id="IPR011109">
    <property type="entry name" value="DNA_bind_recombinase_dom"/>
</dbReference>
<dbReference type="InterPro" id="IPR006119">
    <property type="entry name" value="Resolv_N"/>
</dbReference>
<evidence type="ECO:0000313" key="4">
    <source>
        <dbReference type="EMBL" id="ACU60476.1"/>
    </source>
</evidence>
<dbReference type="SMART" id="SM00857">
    <property type="entry name" value="Resolvase"/>
    <property type="match status" value="1"/>
</dbReference>
<protein>
    <submittedName>
        <fullName evidence="4">Resolvase domain protein</fullName>
    </submittedName>
</protein>
<evidence type="ECO:0000256" key="1">
    <source>
        <dbReference type="SAM" id="Coils"/>
    </source>
</evidence>
<dbReference type="Pfam" id="PF07508">
    <property type="entry name" value="Recombinase"/>
    <property type="match status" value="1"/>
</dbReference>
<dbReference type="EMBL" id="CP001699">
    <property type="protein sequence ID" value="ACU60476.1"/>
    <property type="molecule type" value="Genomic_DNA"/>
</dbReference>
<name>A0A979G4E6_CHIPD</name>
<evidence type="ECO:0000259" key="2">
    <source>
        <dbReference type="PROSITE" id="PS51736"/>
    </source>
</evidence>
<gene>
    <name evidence="4" type="ordered locus">Cpin_3000</name>
</gene>
<dbReference type="PROSITE" id="PS51737">
    <property type="entry name" value="RECOMBINASE_DNA_BIND"/>
    <property type="match status" value="1"/>
</dbReference>
<reference evidence="4 5" key="2">
    <citation type="journal article" date="2010" name="Stand. Genomic Sci.">
        <title>Complete genome sequence of Chitinophaga pinensis type strain (UQM 2034).</title>
        <authorList>
            <person name="Glavina Del Rio T."/>
            <person name="Abt B."/>
            <person name="Spring S."/>
            <person name="Lapidus A."/>
            <person name="Nolan M."/>
            <person name="Tice H."/>
            <person name="Copeland A."/>
            <person name="Cheng J.F."/>
            <person name="Chen F."/>
            <person name="Bruce D."/>
            <person name="Goodwin L."/>
            <person name="Pitluck S."/>
            <person name="Ivanova N."/>
            <person name="Mavromatis K."/>
            <person name="Mikhailova N."/>
            <person name="Pati A."/>
            <person name="Chen A."/>
            <person name="Palaniappan K."/>
            <person name="Land M."/>
            <person name="Hauser L."/>
            <person name="Chang Y.J."/>
            <person name="Jeffries C.D."/>
            <person name="Chain P."/>
            <person name="Saunders E."/>
            <person name="Detter J.C."/>
            <person name="Brettin T."/>
            <person name="Rohde M."/>
            <person name="Goker M."/>
            <person name="Bristow J."/>
            <person name="Eisen J.A."/>
            <person name="Markowitz V."/>
            <person name="Hugenholtz P."/>
            <person name="Kyrpides N.C."/>
            <person name="Klenk H.P."/>
            <person name="Lucas S."/>
        </authorList>
    </citation>
    <scope>NUCLEOTIDE SEQUENCE [LARGE SCALE GENOMIC DNA]</scope>
    <source>
        <strain evidence="5">ATCC 43595 / DSM 2588 / LMG 13176 / NBRC 15968 / NCIMB 11800 / UQM 2034</strain>
    </source>
</reference>
<proteinExistence type="predicted"/>
<dbReference type="PROSITE" id="PS51736">
    <property type="entry name" value="RECOMBINASES_3"/>
    <property type="match status" value="1"/>
</dbReference>
<dbReference type="Gene3D" id="3.90.1750.20">
    <property type="entry name" value="Putative Large Serine Recombinase, Chain B, Domain 2"/>
    <property type="match status" value="1"/>
</dbReference>
<evidence type="ECO:0000313" key="5">
    <source>
        <dbReference type="Proteomes" id="UP000002215"/>
    </source>
</evidence>
<feature type="domain" description="Resolvase/invertase-type recombinase catalytic" evidence="2">
    <location>
        <begin position="23"/>
        <end position="171"/>
    </location>
</feature>
<dbReference type="InterPro" id="IPR050639">
    <property type="entry name" value="SSR_resolvase"/>
</dbReference>
<dbReference type="SUPFAM" id="SSF53041">
    <property type="entry name" value="Resolvase-like"/>
    <property type="match status" value="1"/>
</dbReference>
<dbReference type="PANTHER" id="PTHR30461">
    <property type="entry name" value="DNA-INVERTASE FROM LAMBDOID PROPHAGE"/>
    <property type="match status" value="1"/>
</dbReference>
<organism evidence="4 5">
    <name type="scientific">Chitinophaga pinensis (strain ATCC 43595 / DSM 2588 / LMG 13176 / NBRC 15968 / NCIMB 11800 / UQM 2034)</name>
    <dbReference type="NCBI Taxonomy" id="485918"/>
    <lineage>
        <taxon>Bacteria</taxon>
        <taxon>Pseudomonadati</taxon>
        <taxon>Bacteroidota</taxon>
        <taxon>Chitinophagia</taxon>
        <taxon>Chitinophagales</taxon>
        <taxon>Chitinophagaceae</taxon>
        <taxon>Chitinophaga</taxon>
    </lineage>
</organism>
<dbReference type="GO" id="GO:0000150">
    <property type="term" value="F:DNA strand exchange activity"/>
    <property type="evidence" value="ECO:0007669"/>
    <property type="project" value="InterPro"/>
</dbReference>
<keyword evidence="1" id="KW-0175">Coiled coil</keyword>
<dbReference type="CDD" id="cd00338">
    <property type="entry name" value="Ser_Recombinase"/>
    <property type="match status" value="1"/>
</dbReference>
<feature type="coiled-coil region" evidence="1">
    <location>
        <begin position="371"/>
        <end position="405"/>
    </location>
</feature>
<sequence>MQDQDIFSKYAKGAKPIVKDNRLCVIYTRVSTKEQAEGNLSLETQKKACNQLAGKQDYEILAYFGGTYESAASDERKEFKRMIEFCKKQKSNVKIIVYSLDRFSRTGDNAIWLTRQLRDLGIQIISVTQPIDTKNPAGVLQQNILFLFSQYDNDLRRLKTIEGMKERLLRGEWPCHAPLGYDHVTVNGQKTIVINETGKLLRKAFLWKANEGISTVEILKRLHAHSLKLTKQAIGKALVNPFYCGLLSHSLLNGEIVEGKHEKLVSRDIFLKANEEKNKVTHGFVQNPLNEALPLKLFMKCEACDMYLRGYLVKRKNLYYYKCDNGSKCSCHISAAKLHDRFMTILSEVTLPEKYIPLFQLQLRKLFTTVNAEREETTKHLKARLTELEEKIDKLEERYVEDKITEELYKKFADKYVTERKKLLEELQSSPINASNLEKYIEFATQKVTEPALVWDHSNYREKQRLQKTIFPEGIYYNKENDQPRTTKINPLFALVADLTGTSYKEETRPFETILKKPGFRDPAGTRTQDPYIKSVLLYQLSYGINPFL</sequence>
<dbReference type="Pfam" id="PF00239">
    <property type="entry name" value="Resolvase"/>
    <property type="match status" value="1"/>
</dbReference>
<dbReference type="GO" id="GO:0003677">
    <property type="term" value="F:DNA binding"/>
    <property type="evidence" value="ECO:0007669"/>
    <property type="project" value="InterPro"/>
</dbReference>
<dbReference type="AlphaFoldDB" id="A0A979G4E6"/>
<feature type="domain" description="Recombinase" evidence="3">
    <location>
        <begin position="178"/>
        <end position="283"/>
    </location>
</feature>
<dbReference type="Proteomes" id="UP000002215">
    <property type="component" value="Chromosome"/>
</dbReference>